<evidence type="ECO:0000256" key="1">
    <source>
        <dbReference type="SAM" id="Phobius"/>
    </source>
</evidence>
<dbReference type="EMBL" id="CACVKT020006286">
    <property type="protein sequence ID" value="CAC5400671.1"/>
    <property type="molecule type" value="Genomic_DNA"/>
</dbReference>
<evidence type="ECO:0000313" key="3">
    <source>
        <dbReference type="Proteomes" id="UP000507470"/>
    </source>
</evidence>
<sequence length="162" mass="18906">MNGRRKDKQGKEVLLMAAIFMLLFVIKTILSCEVSCLKHWIDYHRKDPLDIDVWKSKLCSLFKTSSCTRPTRIILMDERNVSFDYIRNEVWSSSTNDSYTVLSIVNLISLQTKHHNNIGDDGKMEYNAYTYDVLSQDFNIELVRALKSTEEHIRLCNFKDSS</sequence>
<keyword evidence="1" id="KW-1133">Transmembrane helix</keyword>
<gene>
    <name evidence="2" type="ORF">MCOR_34831</name>
</gene>
<keyword evidence="3" id="KW-1185">Reference proteome</keyword>
<keyword evidence="1" id="KW-0812">Transmembrane</keyword>
<dbReference type="AlphaFoldDB" id="A0A6J8CYQ6"/>
<accession>A0A6J8CYQ6</accession>
<keyword evidence="1" id="KW-0472">Membrane</keyword>
<feature type="transmembrane region" description="Helical" evidence="1">
    <location>
        <begin position="12"/>
        <end position="30"/>
    </location>
</feature>
<dbReference type="Proteomes" id="UP000507470">
    <property type="component" value="Unassembled WGS sequence"/>
</dbReference>
<organism evidence="2 3">
    <name type="scientific">Mytilus coruscus</name>
    <name type="common">Sea mussel</name>
    <dbReference type="NCBI Taxonomy" id="42192"/>
    <lineage>
        <taxon>Eukaryota</taxon>
        <taxon>Metazoa</taxon>
        <taxon>Spiralia</taxon>
        <taxon>Lophotrochozoa</taxon>
        <taxon>Mollusca</taxon>
        <taxon>Bivalvia</taxon>
        <taxon>Autobranchia</taxon>
        <taxon>Pteriomorphia</taxon>
        <taxon>Mytilida</taxon>
        <taxon>Mytiloidea</taxon>
        <taxon>Mytilidae</taxon>
        <taxon>Mytilinae</taxon>
        <taxon>Mytilus</taxon>
    </lineage>
</organism>
<protein>
    <submittedName>
        <fullName evidence="2">Uncharacterized protein</fullName>
    </submittedName>
</protein>
<evidence type="ECO:0000313" key="2">
    <source>
        <dbReference type="EMBL" id="CAC5400671.1"/>
    </source>
</evidence>
<proteinExistence type="predicted"/>
<name>A0A6J8CYQ6_MYTCO</name>
<reference evidence="2 3" key="1">
    <citation type="submission" date="2020-06" db="EMBL/GenBank/DDBJ databases">
        <authorList>
            <person name="Li R."/>
            <person name="Bekaert M."/>
        </authorList>
    </citation>
    <scope>NUCLEOTIDE SEQUENCE [LARGE SCALE GENOMIC DNA]</scope>
    <source>
        <strain evidence="3">wild</strain>
    </source>
</reference>